<reference evidence="1 2" key="1">
    <citation type="journal article" date="2024" name="J Genomics">
        <title>Draft genome sequencing and assembly of Favolaschia claudopus CIRM-BRFM 2984 isolated from oak limbs.</title>
        <authorList>
            <person name="Navarro D."/>
            <person name="Drula E."/>
            <person name="Chaduli D."/>
            <person name="Cazenave R."/>
            <person name="Ahrendt S."/>
            <person name="Wang J."/>
            <person name="Lipzen A."/>
            <person name="Daum C."/>
            <person name="Barry K."/>
            <person name="Grigoriev I.V."/>
            <person name="Favel A."/>
            <person name="Rosso M.N."/>
            <person name="Martin F."/>
        </authorList>
    </citation>
    <scope>NUCLEOTIDE SEQUENCE [LARGE SCALE GENOMIC DNA]</scope>
    <source>
        <strain evidence="1 2">CIRM-BRFM 2984</strain>
    </source>
</reference>
<gene>
    <name evidence="1" type="ORF">R3P38DRAFT_3594166</name>
</gene>
<feature type="non-terminal residue" evidence="1">
    <location>
        <position position="247"/>
    </location>
</feature>
<sequence>MIKVCPTIGLAYIRPPSSSAALSIIPLSSFSSVRAALCLQLFPFCLPFTMHLHCALAPPSTEPPCHDKDRICTPSHLSSSSFTSRSVHRHPSRRDSAGTYTYIHTYCSPPFHYRPSTILTSTYSILRFAYDTHSIASTRPVPSPLGPCHDPLPVMIRPWVYISLACHAYSPISASPPRLLLFLYLAFALAPRVTHPPLPRPRSLDVRHAGSRRLSFLPPSLTCHSFSPSFPPLLRYLVIPRYDSLSL</sequence>
<dbReference type="AlphaFoldDB" id="A0AAW0DL30"/>
<name>A0AAW0DL30_9AGAR</name>
<protein>
    <submittedName>
        <fullName evidence="1">Uncharacterized protein</fullName>
    </submittedName>
</protein>
<dbReference type="EMBL" id="JAWWNJ010000007">
    <property type="protein sequence ID" value="KAK7051998.1"/>
    <property type="molecule type" value="Genomic_DNA"/>
</dbReference>
<keyword evidence="2" id="KW-1185">Reference proteome</keyword>
<comment type="caution">
    <text evidence="1">The sequence shown here is derived from an EMBL/GenBank/DDBJ whole genome shotgun (WGS) entry which is preliminary data.</text>
</comment>
<dbReference type="Proteomes" id="UP001362999">
    <property type="component" value="Unassembled WGS sequence"/>
</dbReference>
<organism evidence="1 2">
    <name type="scientific">Favolaschia claudopus</name>
    <dbReference type="NCBI Taxonomy" id="2862362"/>
    <lineage>
        <taxon>Eukaryota</taxon>
        <taxon>Fungi</taxon>
        <taxon>Dikarya</taxon>
        <taxon>Basidiomycota</taxon>
        <taxon>Agaricomycotina</taxon>
        <taxon>Agaricomycetes</taxon>
        <taxon>Agaricomycetidae</taxon>
        <taxon>Agaricales</taxon>
        <taxon>Marasmiineae</taxon>
        <taxon>Mycenaceae</taxon>
        <taxon>Favolaschia</taxon>
    </lineage>
</organism>
<proteinExistence type="predicted"/>
<evidence type="ECO:0000313" key="2">
    <source>
        <dbReference type="Proteomes" id="UP001362999"/>
    </source>
</evidence>
<evidence type="ECO:0000313" key="1">
    <source>
        <dbReference type="EMBL" id="KAK7051998.1"/>
    </source>
</evidence>
<accession>A0AAW0DL30</accession>